<proteinExistence type="predicted"/>
<dbReference type="EMBL" id="GBXM01039220">
    <property type="protein sequence ID" value="JAH69357.1"/>
    <property type="molecule type" value="Transcribed_RNA"/>
</dbReference>
<dbReference type="AlphaFoldDB" id="A0A0E9UU69"/>
<evidence type="ECO:0000313" key="1">
    <source>
        <dbReference type="EMBL" id="JAH69357.1"/>
    </source>
</evidence>
<organism evidence="1">
    <name type="scientific">Anguilla anguilla</name>
    <name type="common">European freshwater eel</name>
    <name type="synonym">Muraena anguilla</name>
    <dbReference type="NCBI Taxonomy" id="7936"/>
    <lineage>
        <taxon>Eukaryota</taxon>
        <taxon>Metazoa</taxon>
        <taxon>Chordata</taxon>
        <taxon>Craniata</taxon>
        <taxon>Vertebrata</taxon>
        <taxon>Euteleostomi</taxon>
        <taxon>Actinopterygii</taxon>
        <taxon>Neopterygii</taxon>
        <taxon>Teleostei</taxon>
        <taxon>Anguilliformes</taxon>
        <taxon>Anguillidae</taxon>
        <taxon>Anguilla</taxon>
    </lineage>
</organism>
<reference evidence="1" key="1">
    <citation type="submission" date="2014-11" db="EMBL/GenBank/DDBJ databases">
        <authorList>
            <person name="Amaro Gonzalez C."/>
        </authorList>
    </citation>
    <scope>NUCLEOTIDE SEQUENCE</scope>
</reference>
<name>A0A0E9UU69_ANGAN</name>
<accession>A0A0E9UU69</accession>
<sequence>MLIKQPISGCFLSITWKLQAPV</sequence>
<reference evidence="1" key="2">
    <citation type="journal article" date="2015" name="Fish Shellfish Immunol.">
        <title>Early steps in the European eel (Anguilla anguilla)-Vibrio vulnificus interaction in the gills: Role of the RtxA13 toxin.</title>
        <authorList>
            <person name="Callol A."/>
            <person name="Pajuelo D."/>
            <person name="Ebbesson L."/>
            <person name="Teles M."/>
            <person name="MacKenzie S."/>
            <person name="Amaro C."/>
        </authorList>
    </citation>
    <scope>NUCLEOTIDE SEQUENCE</scope>
</reference>
<protein>
    <submittedName>
        <fullName evidence="1">Uncharacterized protein</fullName>
    </submittedName>
</protein>